<dbReference type="InterPro" id="IPR050808">
    <property type="entry name" value="Phage_Integrase"/>
</dbReference>
<keyword evidence="4" id="KW-0233">DNA recombination</keyword>
<dbReference type="Gene3D" id="1.10.150.130">
    <property type="match status" value="1"/>
</dbReference>
<dbReference type="FunFam" id="1.10.150.130:FF:000004">
    <property type="entry name" value="Phage integrase"/>
    <property type="match status" value="1"/>
</dbReference>
<dbReference type="InterPro" id="IPR053876">
    <property type="entry name" value="Phage_int_M"/>
</dbReference>
<dbReference type="NCBIfam" id="NF007246">
    <property type="entry name" value="PRK09692.1"/>
    <property type="match status" value="1"/>
</dbReference>
<feature type="domain" description="Tyr recombinase" evidence="6">
    <location>
        <begin position="209"/>
        <end position="386"/>
    </location>
</feature>
<evidence type="ECO:0000313" key="9">
    <source>
        <dbReference type="Proteomes" id="UP000031672"/>
    </source>
</evidence>
<evidence type="ECO:0000259" key="7">
    <source>
        <dbReference type="PROSITE" id="PS51900"/>
    </source>
</evidence>
<dbReference type="SUPFAM" id="SSF56349">
    <property type="entry name" value="DNA breaking-rejoining enzymes"/>
    <property type="match status" value="1"/>
</dbReference>
<dbReference type="Pfam" id="PF13356">
    <property type="entry name" value="Arm-DNA-bind_3"/>
    <property type="match status" value="1"/>
</dbReference>
<dbReference type="GO" id="GO:0003677">
    <property type="term" value="F:DNA binding"/>
    <property type="evidence" value="ECO:0007669"/>
    <property type="project" value="UniProtKB-UniRule"/>
</dbReference>
<dbReference type="RefSeq" id="WP_040991339.1">
    <property type="nucleotide sequence ID" value="NZ_JTKH01000023.1"/>
</dbReference>
<accession>A0A0C2NB80</accession>
<dbReference type="PANTHER" id="PTHR30629">
    <property type="entry name" value="PROPHAGE INTEGRASE"/>
    <property type="match status" value="1"/>
</dbReference>
<protein>
    <submittedName>
        <fullName evidence="8">Integrase</fullName>
    </submittedName>
</protein>
<evidence type="ECO:0000256" key="4">
    <source>
        <dbReference type="ARBA" id="ARBA00023172"/>
    </source>
</evidence>
<reference evidence="8 9" key="1">
    <citation type="submission" date="2014-11" db="EMBL/GenBank/DDBJ databases">
        <title>Draft Genome Sequence of Vibrio piscirenalis strains CECT 8603T and CECT 8604, two marine Gammaproteobacterium isolated from cultured gilthead sea bream (Sparus aurata).</title>
        <authorList>
            <person name="Arahal D.R."/>
            <person name="Rodrigo-Torres L."/>
            <person name="Lucena T."/>
            <person name="Pujalte M.J."/>
        </authorList>
    </citation>
    <scope>NUCLEOTIDE SEQUENCE [LARGE SCALE GENOMIC DNA]</scope>
    <source>
        <strain evidence="8 9">DCR 1-4-2</strain>
    </source>
</reference>
<dbReference type="OrthoDB" id="9795573at2"/>
<dbReference type="InterPro" id="IPR010998">
    <property type="entry name" value="Integrase_recombinase_N"/>
</dbReference>
<dbReference type="GO" id="GO:0015074">
    <property type="term" value="P:DNA integration"/>
    <property type="evidence" value="ECO:0007669"/>
    <property type="project" value="UniProtKB-KW"/>
</dbReference>
<evidence type="ECO:0000313" key="8">
    <source>
        <dbReference type="EMBL" id="KII77024.1"/>
    </source>
</evidence>
<comment type="caution">
    <text evidence="8">The sequence shown here is derived from an EMBL/GenBank/DDBJ whole genome shotgun (WGS) entry which is preliminary data.</text>
</comment>
<evidence type="ECO:0000256" key="3">
    <source>
        <dbReference type="ARBA" id="ARBA00023125"/>
    </source>
</evidence>
<evidence type="ECO:0000256" key="2">
    <source>
        <dbReference type="ARBA" id="ARBA00022908"/>
    </source>
</evidence>
<keyword evidence="3 5" id="KW-0238">DNA-binding</keyword>
<keyword evidence="2" id="KW-0229">DNA integration</keyword>
<evidence type="ECO:0000259" key="6">
    <source>
        <dbReference type="PROSITE" id="PS51898"/>
    </source>
</evidence>
<dbReference type="InterPro" id="IPR044068">
    <property type="entry name" value="CB"/>
</dbReference>
<dbReference type="InterPro" id="IPR002104">
    <property type="entry name" value="Integrase_catalytic"/>
</dbReference>
<accession>A0A0C2JGH1</accession>
<proteinExistence type="inferred from homology"/>
<dbReference type="EMBL" id="JTKH01000023">
    <property type="protein sequence ID" value="KII77024.1"/>
    <property type="molecule type" value="Genomic_DNA"/>
</dbReference>
<dbReference type="InterPro" id="IPR013762">
    <property type="entry name" value="Integrase-like_cat_sf"/>
</dbReference>
<dbReference type="InterPro" id="IPR038488">
    <property type="entry name" value="Integrase_DNA-bd_sf"/>
</dbReference>
<dbReference type="InterPro" id="IPR025166">
    <property type="entry name" value="Integrase_DNA_bind_dom"/>
</dbReference>
<gene>
    <name evidence="8" type="ORF">OJ16_12975</name>
</gene>
<organism evidence="8 9">
    <name type="scientific">Vibrio renipiscarius</name>
    <dbReference type="NCBI Taxonomy" id="1461322"/>
    <lineage>
        <taxon>Bacteria</taxon>
        <taxon>Pseudomonadati</taxon>
        <taxon>Pseudomonadota</taxon>
        <taxon>Gammaproteobacteria</taxon>
        <taxon>Vibrionales</taxon>
        <taxon>Vibrionaceae</taxon>
        <taxon>Vibrio</taxon>
    </lineage>
</organism>
<sequence length="412" mass="46922">MPRQTKQLSATEVKNARPREKEYYLVDGQGLKLRVLPSGSKQWQLNYYRPTSGKRANLSLGRYPDVSLVQARKSSLSAKELIAQDIDPQEERNRQQQAHKEIHEHTFLKVTSDWFEIKKDSVTPDYAVDIWRSLELHIFPYIADKPVKAITAPEIITLLKPIEAKGSLETVKRLAQRLNEVMNFATNCGLIQANPLTGIRAAFKKPKKENMAALAPAELPELMGAIANASIKRTTRCLIEWQLHTMTRPAEASGARWDEINFGEKIWTIPAERMKKRREHRIPLTEQMLALLEVMKPISGHREFVFPSDRDPKKPCNSQTANMALKRMGFAGRLVSHGLRSLASTTLNEQGFDADLIEAALAHVDDDQVRSAYNRTDYLERRKPMMCWWSEHIEEAAQGSLSVTGTRQFKVI</sequence>
<comment type="similarity">
    <text evidence="1">Belongs to the 'phage' integrase family.</text>
</comment>
<evidence type="ECO:0000256" key="5">
    <source>
        <dbReference type="PROSITE-ProRule" id="PRU01248"/>
    </source>
</evidence>
<dbReference type="PROSITE" id="PS51900">
    <property type="entry name" value="CB"/>
    <property type="match status" value="1"/>
</dbReference>
<dbReference type="FunFam" id="1.10.443.10:FF:000005">
    <property type="entry name" value="Phage integrase"/>
    <property type="match status" value="1"/>
</dbReference>
<dbReference type="AlphaFoldDB" id="A0A0C2JGH1"/>
<dbReference type="PANTHER" id="PTHR30629:SF6">
    <property type="entry name" value="PROPHAGE INTEGRASE INTA-RELATED"/>
    <property type="match status" value="1"/>
</dbReference>
<dbReference type="InterPro" id="IPR011010">
    <property type="entry name" value="DNA_brk_join_enz"/>
</dbReference>
<evidence type="ECO:0000256" key="1">
    <source>
        <dbReference type="ARBA" id="ARBA00008857"/>
    </source>
</evidence>
<keyword evidence="9" id="KW-1185">Reference proteome</keyword>
<dbReference type="Proteomes" id="UP000031672">
    <property type="component" value="Unassembled WGS sequence"/>
</dbReference>
<dbReference type="Pfam" id="PF00589">
    <property type="entry name" value="Phage_integrase"/>
    <property type="match status" value="1"/>
</dbReference>
<dbReference type="PROSITE" id="PS51898">
    <property type="entry name" value="TYR_RECOMBINASE"/>
    <property type="match status" value="1"/>
</dbReference>
<feature type="domain" description="Core-binding (CB)" evidence="7">
    <location>
        <begin position="105"/>
        <end position="186"/>
    </location>
</feature>
<dbReference type="STRING" id="1461322.OJ16_12975"/>
<dbReference type="Gene3D" id="1.10.443.10">
    <property type="entry name" value="Intergrase catalytic core"/>
    <property type="match status" value="1"/>
</dbReference>
<dbReference type="Gene3D" id="3.30.160.390">
    <property type="entry name" value="Integrase, DNA-binding domain"/>
    <property type="match status" value="1"/>
</dbReference>
<name>A0A0C2JGH1_9VIBR</name>
<dbReference type="Pfam" id="PF22022">
    <property type="entry name" value="Phage_int_M"/>
    <property type="match status" value="1"/>
</dbReference>
<dbReference type="CDD" id="cd00801">
    <property type="entry name" value="INT_P4_C"/>
    <property type="match status" value="1"/>
</dbReference>
<dbReference type="GO" id="GO:0006310">
    <property type="term" value="P:DNA recombination"/>
    <property type="evidence" value="ECO:0007669"/>
    <property type="project" value="UniProtKB-KW"/>
</dbReference>